<dbReference type="PANTHER" id="PTHR23155">
    <property type="entry name" value="DISEASE RESISTANCE PROTEIN RP"/>
    <property type="match status" value="1"/>
</dbReference>
<evidence type="ECO:0000256" key="1">
    <source>
        <dbReference type="ARBA" id="ARBA00022614"/>
    </source>
</evidence>
<evidence type="ECO:0000313" key="2">
    <source>
        <dbReference type="EMBL" id="KAK4708532.1"/>
    </source>
</evidence>
<dbReference type="AlphaFoldDB" id="A0AAV9K5K3"/>
<protein>
    <recommendedName>
        <fullName evidence="4">NB-ARC domain-containing protein</fullName>
    </recommendedName>
</protein>
<dbReference type="InterPro" id="IPR044974">
    <property type="entry name" value="Disease_R_plants"/>
</dbReference>
<dbReference type="InterPro" id="IPR042197">
    <property type="entry name" value="Apaf_helical"/>
</dbReference>
<dbReference type="GO" id="GO:0016020">
    <property type="term" value="C:membrane"/>
    <property type="evidence" value="ECO:0007669"/>
    <property type="project" value="UniProtKB-SubCell"/>
</dbReference>
<dbReference type="GO" id="GO:0098542">
    <property type="term" value="P:defense response to other organism"/>
    <property type="evidence" value="ECO:0007669"/>
    <property type="project" value="TreeGrafter"/>
</dbReference>
<keyword evidence="1" id="KW-0433">Leucine-rich repeat</keyword>
<dbReference type="Gene3D" id="3.80.10.10">
    <property type="entry name" value="Ribonuclease Inhibitor"/>
    <property type="match status" value="1"/>
</dbReference>
<dbReference type="GO" id="GO:0043531">
    <property type="term" value="F:ADP binding"/>
    <property type="evidence" value="ECO:0007669"/>
    <property type="project" value="InterPro"/>
</dbReference>
<name>A0AAV9K5K3_9SOLN</name>
<evidence type="ECO:0008006" key="4">
    <source>
        <dbReference type="Google" id="ProtNLM"/>
    </source>
</evidence>
<sequence length="399" mass="45970">MEVAMHGKHITDPLNLRLLRPEESWELLEKRAFGNESCPDELFDVGKEIAQNCKGLPLVVDLIAGVIAGTEKKKTVWLEVRNNLHSFIFKNEVEVMKVIEISYDHLPNHLKPCLLYFASRPKDSAIPIYELKVVWGAEGFVEKMEMKSDDPTCQLHDLVHEFFLIKAREEKLFDQISSSALSSSFSDLMPRTVTIDYHSELFGPNNFVMFSSKEKRHSGKHLYSLRIYGDKLDSRLSDACHLRHLRLLRVLDLNLSFIKVKDSLLNEICMLNHLRFLNIGIEVKSLPSSFSNLWNLEILSVYNEGSTLVLLPRIWDLVKLRVLCMSVCSFFDMDADESILIAEDTKLENLISLENLMLSYSKDIEDILKGFPIFKYLHFFSKKHGIIQQSNFGSQNWIA</sequence>
<dbReference type="SUPFAM" id="SSF52058">
    <property type="entry name" value="L domain-like"/>
    <property type="match status" value="1"/>
</dbReference>
<dbReference type="Proteomes" id="UP001311915">
    <property type="component" value="Unassembled WGS sequence"/>
</dbReference>
<organism evidence="2 3">
    <name type="scientific">Solanum pinnatisectum</name>
    <name type="common">tansyleaf nightshade</name>
    <dbReference type="NCBI Taxonomy" id="50273"/>
    <lineage>
        <taxon>Eukaryota</taxon>
        <taxon>Viridiplantae</taxon>
        <taxon>Streptophyta</taxon>
        <taxon>Embryophyta</taxon>
        <taxon>Tracheophyta</taxon>
        <taxon>Spermatophyta</taxon>
        <taxon>Magnoliopsida</taxon>
        <taxon>eudicotyledons</taxon>
        <taxon>Gunneridae</taxon>
        <taxon>Pentapetalae</taxon>
        <taxon>asterids</taxon>
        <taxon>lamiids</taxon>
        <taxon>Solanales</taxon>
        <taxon>Solanaceae</taxon>
        <taxon>Solanoideae</taxon>
        <taxon>Solaneae</taxon>
        <taxon>Solanum</taxon>
    </lineage>
</organism>
<gene>
    <name evidence="2" type="ORF">R3W88_029457</name>
</gene>
<dbReference type="EMBL" id="JAWPEI010000012">
    <property type="protein sequence ID" value="KAK4708532.1"/>
    <property type="molecule type" value="Genomic_DNA"/>
</dbReference>
<proteinExistence type="predicted"/>
<accession>A0AAV9K5K3</accession>
<reference evidence="2 3" key="1">
    <citation type="submission" date="2023-10" db="EMBL/GenBank/DDBJ databases">
        <title>Genome-Wide Identification Analysis in wild type Solanum Pinnatisectum Reveals Some Genes Defensing Phytophthora Infestans.</title>
        <authorList>
            <person name="Sun C."/>
        </authorList>
    </citation>
    <scope>NUCLEOTIDE SEQUENCE [LARGE SCALE GENOMIC DNA]</scope>
    <source>
        <strain evidence="2">LQN</strain>
        <tissue evidence="2">Leaf</tissue>
    </source>
</reference>
<dbReference type="PANTHER" id="PTHR23155:SF1228">
    <property type="entry name" value="NB-ARC DOMAIN CONTAINING PROTEIN, EXPRESSED"/>
    <property type="match status" value="1"/>
</dbReference>
<dbReference type="GO" id="GO:0005524">
    <property type="term" value="F:ATP binding"/>
    <property type="evidence" value="ECO:0007669"/>
    <property type="project" value="UniProtKB-KW"/>
</dbReference>
<dbReference type="SUPFAM" id="SSF52540">
    <property type="entry name" value="P-loop containing nucleoside triphosphate hydrolases"/>
    <property type="match status" value="1"/>
</dbReference>
<comment type="caution">
    <text evidence="2">The sequence shown here is derived from an EMBL/GenBank/DDBJ whole genome shotgun (WGS) entry which is preliminary data.</text>
</comment>
<evidence type="ECO:0000313" key="3">
    <source>
        <dbReference type="Proteomes" id="UP001311915"/>
    </source>
</evidence>
<dbReference type="InterPro" id="IPR027417">
    <property type="entry name" value="P-loop_NTPase"/>
</dbReference>
<dbReference type="Gene3D" id="1.10.8.430">
    <property type="entry name" value="Helical domain of apoptotic protease-activating factors"/>
    <property type="match status" value="1"/>
</dbReference>
<keyword evidence="3" id="KW-1185">Reference proteome</keyword>
<dbReference type="InterPro" id="IPR032675">
    <property type="entry name" value="LRR_dom_sf"/>
</dbReference>